<keyword evidence="1" id="KW-0812">Transmembrane</keyword>
<evidence type="ECO:0000313" key="4">
    <source>
        <dbReference type="Proteomes" id="UP000886749"/>
    </source>
</evidence>
<proteinExistence type="predicted"/>
<accession>A0A9D1AH15</accession>
<gene>
    <name evidence="3" type="ORF">IAB36_00650</name>
</gene>
<evidence type="ECO:0000313" key="3">
    <source>
        <dbReference type="EMBL" id="HIR40327.1"/>
    </source>
</evidence>
<keyword evidence="1" id="KW-1133">Transmembrane helix</keyword>
<protein>
    <submittedName>
        <fullName evidence="3">DUF58 domain-containing protein</fullName>
    </submittedName>
</protein>
<dbReference type="PANTHER" id="PTHR34351:SF1">
    <property type="entry name" value="SLR1927 PROTEIN"/>
    <property type="match status" value="1"/>
</dbReference>
<reference evidence="3" key="1">
    <citation type="submission" date="2020-10" db="EMBL/GenBank/DDBJ databases">
        <authorList>
            <person name="Gilroy R."/>
        </authorList>
    </citation>
    <scope>NUCLEOTIDE SEQUENCE</scope>
    <source>
        <strain evidence="3">CHK184-25365</strain>
    </source>
</reference>
<comment type="caution">
    <text evidence="3">The sequence shown here is derived from an EMBL/GenBank/DDBJ whole genome shotgun (WGS) entry which is preliminary data.</text>
</comment>
<feature type="domain" description="DUF58" evidence="2">
    <location>
        <begin position="213"/>
        <end position="249"/>
    </location>
</feature>
<keyword evidence="1" id="KW-0472">Membrane</keyword>
<dbReference type="Pfam" id="PF01882">
    <property type="entry name" value="DUF58"/>
    <property type="match status" value="1"/>
</dbReference>
<reference evidence="3" key="2">
    <citation type="journal article" date="2021" name="PeerJ">
        <title>Extensive microbial diversity within the chicken gut microbiome revealed by metagenomics and culture.</title>
        <authorList>
            <person name="Gilroy R."/>
            <person name="Ravi A."/>
            <person name="Getino M."/>
            <person name="Pursley I."/>
            <person name="Horton D.L."/>
            <person name="Alikhan N.F."/>
            <person name="Baker D."/>
            <person name="Gharbi K."/>
            <person name="Hall N."/>
            <person name="Watson M."/>
            <person name="Adriaenssens E.M."/>
            <person name="Foster-Nyarko E."/>
            <person name="Jarju S."/>
            <person name="Secka A."/>
            <person name="Antonio M."/>
            <person name="Oren A."/>
            <person name="Chaudhuri R.R."/>
            <person name="La Ragione R."/>
            <person name="Hildebrand F."/>
            <person name="Pallen M.J."/>
        </authorList>
    </citation>
    <scope>NUCLEOTIDE SEQUENCE</scope>
    <source>
        <strain evidence="3">CHK184-25365</strain>
    </source>
</reference>
<name>A0A9D1AH15_9FIRM</name>
<dbReference type="Proteomes" id="UP000886749">
    <property type="component" value="Unassembled WGS sequence"/>
</dbReference>
<dbReference type="AlphaFoldDB" id="A0A9D1AH15"/>
<dbReference type="PANTHER" id="PTHR34351">
    <property type="entry name" value="SLR1927 PROTEIN-RELATED"/>
    <property type="match status" value="1"/>
</dbReference>
<evidence type="ECO:0000259" key="2">
    <source>
        <dbReference type="Pfam" id="PF01882"/>
    </source>
</evidence>
<dbReference type="EMBL" id="DVGY01000016">
    <property type="protein sequence ID" value="HIR40327.1"/>
    <property type="molecule type" value="Genomic_DNA"/>
</dbReference>
<feature type="transmembrane region" description="Helical" evidence="1">
    <location>
        <begin position="19"/>
        <end position="35"/>
    </location>
</feature>
<sequence length="377" mass="43518">MCSIRCTALPWRGTDMKKILYLLLMLVMLWVGGIYRIDGLLALGIAELLLWICLAWISWRRRKHLKLGFEKQLATAPRQKRVLCTLRAENTGKGAVPRFRARLQYCYPWESKNKKLYVFGSLRGGEVQLSRVELPVKYCGLLLLELDKIRVYDWFGLTSSSSRKQSAQGTLAVLPPVRAMRVELSYRSAGDSTALLLRSLPQQIGDSEEIRQLREYQEGDNTRNIHWKQSARTEKLWVKEFEQEADRLVELHLVWEQFRFSTSSQREGFYVILSAILHGLLQVLPQVPVYWTDLEGRIQGLELTGEDGVTPLLLRLYHLELGERLPLDHPAPPMAPEGKISQVEFTTGLQLRENHQVLYTFSPKQLEQQLSQFTLKL</sequence>
<evidence type="ECO:0000256" key="1">
    <source>
        <dbReference type="SAM" id="Phobius"/>
    </source>
</evidence>
<dbReference type="InterPro" id="IPR002881">
    <property type="entry name" value="DUF58"/>
</dbReference>
<organism evidence="3 4">
    <name type="scientific">Candidatus Egerieicola pullicola</name>
    <dbReference type="NCBI Taxonomy" id="2840775"/>
    <lineage>
        <taxon>Bacteria</taxon>
        <taxon>Bacillati</taxon>
        <taxon>Bacillota</taxon>
        <taxon>Clostridia</taxon>
        <taxon>Eubacteriales</taxon>
        <taxon>Oscillospiraceae</taxon>
        <taxon>Oscillospiraceae incertae sedis</taxon>
        <taxon>Candidatus Egerieicola</taxon>
    </lineage>
</organism>
<feature type="transmembrane region" description="Helical" evidence="1">
    <location>
        <begin position="41"/>
        <end position="59"/>
    </location>
</feature>